<protein>
    <submittedName>
        <fullName evidence="4">Serine O-acetyltransferase</fullName>
        <ecNumber evidence="4">2.3.1.30</ecNumber>
    </submittedName>
</protein>
<keyword evidence="2 4" id="KW-0808">Transferase</keyword>
<comment type="similarity">
    <text evidence="1">Belongs to the transferase hexapeptide repeat family.</text>
</comment>
<name>A0A1C7FCT0_9VIBR</name>
<accession>A0A1C7FCT0</accession>
<evidence type="ECO:0000256" key="1">
    <source>
        <dbReference type="ARBA" id="ARBA00007274"/>
    </source>
</evidence>
<dbReference type="Gene3D" id="2.160.10.10">
    <property type="entry name" value="Hexapeptide repeat proteins"/>
    <property type="match status" value="1"/>
</dbReference>
<dbReference type="Pfam" id="PF00132">
    <property type="entry name" value="Hexapep"/>
    <property type="match status" value="1"/>
</dbReference>
<dbReference type="GO" id="GO:0009001">
    <property type="term" value="F:serine O-acetyltransferase activity"/>
    <property type="evidence" value="ECO:0007669"/>
    <property type="project" value="UniProtKB-EC"/>
</dbReference>
<sequence length="157" mass="17445">MELKRLFILLIKWMATSNPIKKFSLEIQLMRWGKVNSRPIRKYFQRRIFYKYNCDISHSADIHPSVIFPHPTGVVIGSNAVVEEGCFIYQQVTIGGNFESDNSMAHVKKDTHLGTGAKIIGGIEIGSNCRVGANAVITKNLQANSLAVGVNKVIGTR</sequence>
<dbReference type="AlphaFoldDB" id="A0A1C7FCT0"/>
<dbReference type="Pfam" id="PF14602">
    <property type="entry name" value="Hexapep_2"/>
    <property type="match status" value="1"/>
</dbReference>
<keyword evidence="3 4" id="KW-0012">Acyltransferase</keyword>
<dbReference type="PANTHER" id="PTHR42811">
    <property type="entry name" value="SERINE ACETYLTRANSFERASE"/>
    <property type="match status" value="1"/>
</dbReference>
<dbReference type="EMBL" id="CP016414">
    <property type="protein sequence ID" value="ANU37722.1"/>
    <property type="molecule type" value="Genomic_DNA"/>
</dbReference>
<dbReference type="SUPFAM" id="SSF51161">
    <property type="entry name" value="Trimeric LpxA-like enzymes"/>
    <property type="match status" value="1"/>
</dbReference>
<dbReference type="InterPro" id="IPR001451">
    <property type="entry name" value="Hexapep"/>
</dbReference>
<dbReference type="Proteomes" id="UP000092528">
    <property type="component" value="Chromosome 1"/>
</dbReference>
<dbReference type="InterPro" id="IPR045304">
    <property type="entry name" value="LbH_SAT"/>
</dbReference>
<gene>
    <name evidence="4" type="ORF">VSVS05_02644</name>
</gene>
<dbReference type="GeneID" id="96872321"/>
<evidence type="ECO:0000256" key="2">
    <source>
        <dbReference type="ARBA" id="ARBA00022679"/>
    </source>
</evidence>
<evidence type="ECO:0000313" key="5">
    <source>
        <dbReference type="Proteomes" id="UP000092528"/>
    </source>
</evidence>
<dbReference type="CDD" id="cd03354">
    <property type="entry name" value="LbH_SAT"/>
    <property type="match status" value="1"/>
</dbReference>
<dbReference type="EC" id="2.3.1.30" evidence="4"/>
<evidence type="ECO:0000256" key="3">
    <source>
        <dbReference type="ARBA" id="ARBA00023315"/>
    </source>
</evidence>
<organism evidence="4 5">
    <name type="scientific">Vibrio scophthalmi</name>
    <dbReference type="NCBI Taxonomy" id="45658"/>
    <lineage>
        <taxon>Bacteria</taxon>
        <taxon>Pseudomonadati</taxon>
        <taxon>Pseudomonadota</taxon>
        <taxon>Gammaproteobacteria</taxon>
        <taxon>Vibrionales</taxon>
        <taxon>Vibrionaceae</taxon>
        <taxon>Vibrio</taxon>
    </lineage>
</organism>
<keyword evidence="5" id="KW-1185">Reference proteome</keyword>
<dbReference type="RefSeq" id="WP_065545833.1">
    <property type="nucleotide sequence ID" value="NZ_CP016414.1"/>
</dbReference>
<evidence type="ECO:0000313" key="4">
    <source>
        <dbReference type="EMBL" id="ANU37722.1"/>
    </source>
</evidence>
<proteinExistence type="inferred from homology"/>
<dbReference type="InterPro" id="IPR011004">
    <property type="entry name" value="Trimer_LpxA-like_sf"/>
</dbReference>
<reference evidence="4 5" key="1">
    <citation type="submission" date="2016-07" db="EMBL/GenBank/DDBJ databases">
        <title>Genome sequencing of Vibrio scophthalmi strain VS-05, an isolated from Paralichthys olivaceus.</title>
        <authorList>
            <person name="Han H.-J."/>
        </authorList>
    </citation>
    <scope>NUCLEOTIDE SEQUENCE [LARGE SCALE GENOMIC DNA]</scope>
    <source>
        <strain evidence="4 5">VS-05</strain>
    </source>
</reference>